<feature type="transmembrane region" description="Helical" evidence="1">
    <location>
        <begin position="43"/>
        <end position="63"/>
    </location>
</feature>
<reference evidence="2" key="1">
    <citation type="journal article" date="2015" name="Nature">
        <title>Complex archaea that bridge the gap between prokaryotes and eukaryotes.</title>
        <authorList>
            <person name="Spang A."/>
            <person name="Saw J.H."/>
            <person name="Jorgensen S.L."/>
            <person name="Zaremba-Niedzwiedzka K."/>
            <person name="Martijn J."/>
            <person name="Lind A.E."/>
            <person name="van Eijk R."/>
            <person name="Schleper C."/>
            <person name="Guy L."/>
            <person name="Ettema T.J."/>
        </authorList>
    </citation>
    <scope>NUCLEOTIDE SEQUENCE</scope>
</reference>
<keyword evidence="1" id="KW-1133">Transmembrane helix</keyword>
<evidence type="ECO:0000313" key="2">
    <source>
        <dbReference type="EMBL" id="KKN81436.1"/>
    </source>
</evidence>
<evidence type="ECO:0000256" key="1">
    <source>
        <dbReference type="SAM" id="Phobius"/>
    </source>
</evidence>
<keyword evidence="1" id="KW-0472">Membrane</keyword>
<accession>A0A0F9W6Y9</accession>
<name>A0A0F9W6Y9_9ZZZZ</name>
<protein>
    <submittedName>
        <fullName evidence="2">Uncharacterized protein</fullName>
    </submittedName>
</protein>
<comment type="caution">
    <text evidence="2">The sequence shown here is derived from an EMBL/GenBank/DDBJ whole genome shotgun (WGS) entry which is preliminary data.</text>
</comment>
<sequence>MFERLYLRVAALTALLIVFLLPLTAYAADGSTQAWWQTLILGLLPHLFEVLAGVITVLLVAVSRRYRLNVDRKEIDGIVDTGLGYGHQLIRRKLKAEEPVDHNDIKSKVAMFVNAQADKQKIGNRAREGLEDLIEARLGLHNRGKDEAPKIIAAEGIK</sequence>
<dbReference type="AlphaFoldDB" id="A0A0F9W6Y9"/>
<organism evidence="2">
    <name type="scientific">marine sediment metagenome</name>
    <dbReference type="NCBI Taxonomy" id="412755"/>
    <lineage>
        <taxon>unclassified sequences</taxon>
        <taxon>metagenomes</taxon>
        <taxon>ecological metagenomes</taxon>
    </lineage>
</organism>
<dbReference type="EMBL" id="LAZR01000215">
    <property type="protein sequence ID" value="KKN81436.1"/>
    <property type="molecule type" value="Genomic_DNA"/>
</dbReference>
<gene>
    <name evidence="2" type="ORF">LCGC14_0320490</name>
</gene>
<keyword evidence="1" id="KW-0812">Transmembrane</keyword>
<proteinExistence type="predicted"/>